<dbReference type="GO" id="GO:0005198">
    <property type="term" value="F:structural molecule activity"/>
    <property type="evidence" value="ECO:0007669"/>
    <property type="project" value="UniProtKB-UniRule"/>
</dbReference>
<dbReference type="PRINTS" id="PR01006">
    <property type="entry name" value="FLGHOOKFLIE"/>
</dbReference>
<dbReference type="Pfam" id="PF02049">
    <property type="entry name" value="FliE"/>
    <property type="match status" value="1"/>
</dbReference>
<name>A0A561C3K5_9BURK</name>
<evidence type="ECO:0000256" key="1">
    <source>
        <dbReference type="ARBA" id="ARBA00004117"/>
    </source>
</evidence>
<keyword evidence="6" id="KW-0282">Flagellum</keyword>
<evidence type="ECO:0000256" key="5">
    <source>
        <dbReference type="NCBIfam" id="TIGR00205"/>
    </source>
</evidence>
<dbReference type="AlphaFoldDB" id="A0A561C3K5"/>
<dbReference type="PANTHER" id="PTHR34653">
    <property type="match status" value="1"/>
</dbReference>
<comment type="similarity">
    <text evidence="2 4">Belongs to the FliE family.</text>
</comment>
<keyword evidence="3 4" id="KW-0975">Bacterial flagellum</keyword>
<evidence type="ECO:0000313" key="7">
    <source>
        <dbReference type="Proteomes" id="UP000319722"/>
    </source>
</evidence>
<dbReference type="NCBIfam" id="TIGR00205">
    <property type="entry name" value="fliE"/>
    <property type="match status" value="1"/>
</dbReference>
<dbReference type="PANTHER" id="PTHR34653:SF1">
    <property type="entry name" value="FLAGELLAR HOOK-BASAL BODY COMPLEX PROTEIN FLIE"/>
    <property type="match status" value="1"/>
</dbReference>
<organism evidence="6 7">
    <name type="scientific">Variovorax beijingensis</name>
    <dbReference type="NCBI Taxonomy" id="2496117"/>
    <lineage>
        <taxon>Bacteria</taxon>
        <taxon>Pseudomonadati</taxon>
        <taxon>Pseudomonadota</taxon>
        <taxon>Betaproteobacteria</taxon>
        <taxon>Burkholderiales</taxon>
        <taxon>Comamonadaceae</taxon>
        <taxon>Variovorax</taxon>
    </lineage>
</organism>
<comment type="subcellular location">
    <subcellularLocation>
        <location evidence="1 4">Bacterial flagellum basal body</location>
    </subcellularLocation>
</comment>
<dbReference type="EMBL" id="VIVL01000005">
    <property type="protein sequence ID" value="TWD85733.1"/>
    <property type="molecule type" value="Genomic_DNA"/>
</dbReference>
<gene>
    <name evidence="4" type="primary">fliE</name>
    <name evidence="6" type="ORF">FB547_105245</name>
</gene>
<evidence type="ECO:0000256" key="3">
    <source>
        <dbReference type="ARBA" id="ARBA00023143"/>
    </source>
</evidence>
<proteinExistence type="inferred from homology"/>
<accession>A0A561C3K5</accession>
<evidence type="ECO:0000256" key="4">
    <source>
        <dbReference type="HAMAP-Rule" id="MF_00724"/>
    </source>
</evidence>
<sequence>MTAFLAVEALSALSQQAQSMVTAANAQSLQAPASPMASDVSAAPVAGSFGQLVADGLSQVNSQLIGSQVDLQKLAMGDAQNLHQVMINLEESRVSFQLMLQVRSRLLEAYQDIMKMPI</sequence>
<evidence type="ECO:0000313" key="6">
    <source>
        <dbReference type="EMBL" id="TWD85733.1"/>
    </source>
</evidence>
<protein>
    <recommendedName>
        <fullName evidence="4 5">Flagellar hook-basal body complex protein FliE</fullName>
    </recommendedName>
</protein>
<dbReference type="Proteomes" id="UP000319722">
    <property type="component" value="Unassembled WGS sequence"/>
</dbReference>
<reference evidence="6 7" key="1">
    <citation type="submission" date="2019-06" db="EMBL/GenBank/DDBJ databases">
        <title>Sorghum-associated microbial communities from plants grown in Nebraska, USA.</title>
        <authorList>
            <person name="Schachtman D."/>
        </authorList>
    </citation>
    <scope>NUCLEOTIDE SEQUENCE [LARGE SCALE GENOMIC DNA]</scope>
    <source>
        <strain evidence="6 7">T529</strain>
    </source>
</reference>
<keyword evidence="6" id="KW-0969">Cilium</keyword>
<evidence type="ECO:0000256" key="2">
    <source>
        <dbReference type="ARBA" id="ARBA00009272"/>
    </source>
</evidence>
<dbReference type="InterPro" id="IPR001624">
    <property type="entry name" value="FliE"/>
</dbReference>
<dbReference type="HAMAP" id="MF_00724">
    <property type="entry name" value="FliE"/>
    <property type="match status" value="1"/>
</dbReference>
<dbReference type="GO" id="GO:0003774">
    <property type="term" value="F:cytoskeletal motor activity"/>
    <property type="evidence" value="ECO:0007669"/>
    <property type="project" value="InterPro"/>
</dbReference>
<keyword evidence="6" id="KW-0966">Cell projection</keyword>
<dbReference type="GO" id="GO:0071973">
    <property type="term" value="P:bacterial-type flagellum-dependent cell motility"/>
    <property type="evidence" value="ECO:0007669"/>
    <property type="project" value="InterPro"/>
</dbReference>
<dbReference type="OrthoDB" id="8909229at2"/>
<dbReference type="GO" id="GO:0009425">
    <property type="term" value="C:bacterial-type flagellum basal body"/>
    <property type="evidence" value="ECO:0007669"/>
    <property type="project" value="UniProtKB-SubCell"/>
</dbReference>
<comment type="caution">
    <text evidence="6">The sequence shown here is derived from an EMBL/GenBank/DDBJ whole genome shotgun (WGS) entry which is preliminary data.</text>
</comment>
<dbReference type="RefSeq" id="WP_145744310.1">
    <property type="nucleotide sequence ID" value="NZ_VIVL01000005.1"/>
</dbReference>